<dbReference type="PANTHER" id="PTHR38445:SF10">
    <property type="entry name" value="GNTR-FAMILY TRANSCRIPTIONAL REGULATOR"/>
    <property type="match status" value="1"/>
</dbReference>
<evidence type="ECO:0000313" key="5">
    <source>
        <dbReference type="EMBL" id="SFE57559.1"/>
    </source>
</evidence>
<dbReference type="Proteomes" id="UP000183129">
    <property type="component" value="Unassembled WGS sequence"/>
</dbReference>
<keyword evidence="1" id="KW-0805">Transcription regulation</keyword>
<dbReference type="InterPro" id="IPR036388">
    <property type="entry name" value="WH-like_DNA-bd_sf"/>
</dbReference>
<organism evidence="5 6">
    <name type="scientific">Pedobacter antarcticus</name>
    <dbReference type="NCBI Taxonomy" id="34086"/>
    <lineage>
        <taxon>Bacteria</taxon>
        <taxon>Pseudomonadati</taxon>
        <taxon>Bacteroidota</taxon>
        <taxon>Sphingobacteriia</taxon>
        <taxon>Sphingobacteriales</taxon>
        <taxon>Sphingobacteriaceae</taxon>
        <taxon>Pedobacter</taxon>
    </lineage>
</organism>
<dbReference type="InterPro" id="IPR036390">
    <property type="entry name" value="WH_DNA-bd_sf"/>
</dbReference>
<keyword evidence="2 5" id="KW-0238">DNA-binding</keyword>
<dbReference type="SUPFAM" id="SSF46785">
    <property type="entry name" value="Winged helix' DNA-binding domain"/>
    <property type="match status" value="1"/>
</dbReference>
<dbReference type="GO" id="GO:0003700">
    <property type="term" value="F:DNA-binding transcription factor activity"/>
    <property type="evidence" value="ECO:0007669"/>
    <property type="project" value="InterPro"/>
</dbReference>
<dbReference type="InterPro" id="IPR000524">
    <property type="entry name" value="Tscrpt_reg_HTH_GntR"/>
</dbReference>
<dbReference type="RefSeq" id="WP_074963905.1">
    <property type="nucleotide sequence ID" value="NZ_FONS01000001.1"/>
</dbReference>
<dbReference type="Gene3D" id="1.10.10.10">
    <property type="entry name" value="Winged helix-like DNA-binding domain superfamily/Winged helix DNA-binding domain"/>
    <property type="match status" value="1"/>
</dbReference>
<dbReference type="SUPFAM" id="SSF53822">
    <property type="entry name" value="Periplasmic binding protein-like I"/>
    <property type="match status" value="1"/>
</dbReference>
<evidence type="ECO:0000259" key="4">
    <source>
        <dbReference type="PROSITE" id="PS50949"/>
    </source>
</evidence>
<evidence type="ECO:0000313" key="6">
    <source>
        <dbReference type="Proteomes" id="UP000183129"/>
    </source>
</evidence>
<evidence type="ECO:0000256" key="2">
    <source>
        <dbReference type="ARBA" id="ARBA00023125"/>
    </source>
</evidence>
<dbReference type="Pfam" id="PF00392">
    <property type="entry name" value="GntR"/>
    <property type="match status" value="1"/>
</dbReference>
<proteinExistence type="predicted"/>
<dbReference type="GO" id="GO:0003677">
    <property type="term" value="F:DNA binding"/>
    <property type="evidence" value="ECO:0007669"/>
    <property type="project" value="UniProtKB-KW"/>
</dbReference>
<dbReference type="SMART" id="SM00345">
    <property type="entry name" value="HTH_GNTR"/>
    <property type="match status" value="1"/>
</dbReference>
<protein>
    <submittedName>
        <fullName evidence="5">DNA-binding transcriptional regulator YhcF, GntR family</fullName>
    </submittedName>
</protein>
<feature type="domain" description="HTH gntR-type" evidence="4">
    <location>
        <begin position="18"/>
        <end position="85"/>
    </location>
</feature>
<accession>A0A1I2BNC2</accession>
<dbReference type="STRING" id="34086.SAMN04488084_10948"/>
<reference evidence="5 6" key="1">
    <citation type="submission" date="2016-10" db="EMBL/GenBank/DDBJ databases">
        <authorList>
            <person name="de Groot N.N."/>
        </authorList>
    </citation>
    <scope>NUCLEOTIDE SEQUENCE [LARGE SCALE GENOMIC DNA]</scope>
    <source>
        <strain evidence="5 6">ATCC 51969</strain>
    </source>
</reference>
<gene>
    <name evidence="5" type="ORF">SAMN03003324_00950</name>
</gene>
<name>A0A1I2BNC2_9SPHI</name>
<dbReference type="PROSITE" id="PS50949">
    <property type="entry name" value="HTH_GNTR"/>
    <property type="match status" value="1"/>
</dbReference>
<dbReference type="EMBL" id="FONS01000001">
    <property type="protein sequence ID" value="SFE57559.1"/>
    <property type="molecule type" value="Genomic_DNA"/>
</dbReference>
<evidence type="ECO:0000256" key="1">
    <source>
        <dbReference type="ARBA" id="ARBA00023015"/>
    </source>
</evidence>
<dbReference type="PANTHER" id="PTHR38445">
    <property type="entry name" value="HTH-TYPE TRANSCRIPTIONAL REPRESSOR YTRA"/>
    <property type="match status" value="1"/>
</dbReference>
<dbReference type="AlphaFoldDB" id="A0A1I2BNC2"/>
<dbReference type="Gene3D" id="3.40.50.2300">
    <property type="match status" value="2"/>
</dbReference>
<keyword evidence="3" id="KW-0804">Transcription</keyword>
<dbReference type="CDD" id="cd07377">
    <property type="entry name" value="WHTH_GntR"/>
    <property type="match status" value="1"/>
</dbReference>
<evidence type="ECO:0000256" key="3">
    <source>
        <dbReference type="ARBA" id="ARBA00023163"/>
    </source>
</evidence>
<sequence length="342" mass="39151">MYQDDIIRILKLDLNAGIPKYQQLANAIMNATTGHINENDALPSINKLSVKTGTSRRTVERAYIALKNNGAVKSVAGKGYFLTGTSPIRMPRIMLLFDRMTLHKRMIYDAFVSEIQSFGNIDLHLYDNNFNRFRDLLSTWADSYDHYVIIPCFAVDEHLGYKLINNLPSKKLILVDTLPASISGEFSAIYENYEQDIFNALEELIPHLIKYRYLKIIFSKHACHSNEILIGFLRFCHKNGFESETVFCLNTHDIRKNSVYISLNDDELPVLIEKINEKQLTAGTDIGLISYHDAPYKKFMWNGITTISSDFVRMGKEAAGLILNNSKVRIEIPFRVIKRNSL</sequence>
<dbReference type="InterPro" id="IPR028082">
    <property type="entry name" value="Peripla_BP_I"/>
</dbReference>